<reference evidence="3 4" key="1">
    <citation type="submission" date="2016-10" db="EMBL/GenBank/DDBJ databases">
        <authorList>
            <person name="de Groot N.N."/>
        </authorList>
    </citation>
    <scope>NUCLEOTIDE SEQUENCE [LARGE SCALE GENOMIC DNA]</scope>
    <source>
        <strain evidence="3 4">DSM 46701</strain>
    </source>
</reference>
<dbReference type="Pfam" id="PF01476">
    <property type="entry name" value="LysM"/>
    <property type="match status" value="1"/>
</dbReference>
<feature type="domain" description="LysM" evidence="2">
    <location>
        <begin position="2"/>
        <end position="47"/>
    </location>
</feature>
<dbReference type="RefSeq" id="WP_170839893.1">
    <property type="nucleotide sequence ID" value="NZ_FOCQ01000009.1"/>
</dbReference>
<dbReference type="SUPFAM" id="SSF54106">
    <property type="entry name" value="LysM domain"/>
    <property type="match status" value="1"/>
</dbReference>
<dbReference type="InterPro" id="IPR018392">
    <property type="entry name" value="LysM"/>
</dbReference>
<feature type="compositionally biased region" description="Basic and acidic residues" evidence="1">
    <location>
        <begin position="82"/>
        <end position="118"/>
    </location>
</feature>
<feature type="region of interest" description="Disordered" evidence="1">
    <location>
        <begin position="44"/>
        <end position="139"/>
    </location>
</feature>
<feature type="compositionally biased region" description="Basic and acidic residues" evidence="1">
    <location>
        <begin position="58"/>
        <end position="71"/>
    </location>
</feature>
<feature type="compositionally biased region" description="Basic and acidic residues" evidence="1">
    <location>
        <begin position="292"/>
        <end position="303"/>
    </location>
</feature>
<feature type="region of interest" description="Disordered" evidence="1">
    <location>
        <begin position="254"/>
        <end position="303"/>
    </location>
</feature>
<dbReference type="Gene3D" id="3.10.350.10">
    <property type="entry name" value="LysM domain"/>
    <property type="match status" value="1"/>
</dbReference>
<protein>
    <submittedName>
        <fullName evidence="3">LysM domain-containing protein</fullName>
    </submittedName>
</protein>
<evidence type="ECO:0000313" key="4">
    <source>
        <dbReference type="Proteomes" id="UP000199695"/>
    </source>
</evidence>
<evidence type="ECO:0000256" key="1">
    <source>
        <dbReference type="SAM" id="MobiDB-lite"/>
    </source>
</evidence>
<accession>A0A1H8FT36</accession>
<proteinExistence type="predicted"/>
<dbReference type="SMART" id="SM00257">
    <property type="entry name" value="LysM"/>
    <property type="match status" value="1"/>
</dbReference>
<evidence type="ECO:0000313" key="3">
    <source>
        <dbReference type="EMBL" id="SEN34856.1"/>
    </source>
</evidence>
<evidence type="ECO:0000259" key="2">
    <source>
        <dbReference type="PROSITE" id="PS51782"/>
    </source>
</evidence>
<dbReference type="AlphaFoldDB" id="A0A1H8FT36"/>
<dbReference type="PROSITE" id="PS51782">
    <property type="entry name" value="LYSM"/>
    <property type="match status" value="1"/>
</dbReference>
<sequence length="303" mass="34508">MKIHIVRTGETIWDLAQKYNTPKERLIEANPEIKSKEQLVPGMKIRIPTGRIPINRQKGGEEEAHSDREAAPAEEVVQNQETGERDESTEPSQDLHKEESSFSEEKAESPVQETKVDTDSPEEPSLFPTESPHQESVAKTESLYGETLFFNHGTDGYPSPYFSTYPHVKEPKLSGYYEERESKYHSGSPYRYSSEFDMVPPPPMISYYPAGAYWYAPPVYTMMPDPSAFVMAPPSPYMPMPGQDFSYPPYPYPHSQPQTGWHPPLTEPWMGTDPVHSVESNRSVQPVMIPPERSEKESSSREY</sequence>
<keyword evidence="4" id="KW-1185">Reference proteome</keyword>
<dbReference type="Proteomes" id="UP000199695">
    <property type="component" value="Unassembled WGS sequence"/>
</dbReference>
<gene>
    <name evidence="3" type="ORF">SAMN05444955_10959</name>
</gene>
<dbReference type="CDD" id="cd00118">
    <property type="entry name" value="LysM"/>
    <property type="match status" value="1"/>
</dbReference>
<dbReference type="InterPro" id="IPR036779">
    <property type="entry name" value="LysM_dom_sf"/>
</dbReference>
<dbReference type="STRING" id="1173111.SAMN05444955_10959"/>
<dbReference type="EMBL" id="FOCQ01000009">
    <property type="protein sequence ID" value="SEN34856.1"/>
    <property type="molecule type" value="Genomic_DNA"/>
</dbReference>
<name>A0A1H8FT36_9BACL</name>
<organism evidence="3 4">
    <name type="scientific">Lihuaxuella thermophila</name>
    <dbReference type="NCBI Taxonomy" id="1173111"/>
    <lineage>
        <taxon>Bacteria</taxon>
        <taxon>Bacillati</taxon>
        <taxon>Bacillota</taxon>
        <taxon>Bacilli</taxon>
        <taxon>Bacillales</taxon>
        <taxon>Thermoactinomycetaceae</taxon>
        <taxon>Lihuaxuella</taxon>
    </lineage>
</organism>